<dbReference type="EMBL" id="JNSL01000087">
    <property type="protein sequence ID" value="KGA16346.1"/>
    <property type="molecule type" value="Genomic_DNA"/>
</dbReference>
<evidence type="ECO:0000313" key="8">
    <source>
        <dbReference type="EMBL" id="CAB4644724.1"/>
    </source>
</evidence>
<evidence type="ECO:0000256" key="5">
    <source>
        <dbReference type="ARBA" id="ARBA00022989"/>
    </source>
</evidence>
<evidence type="ECO:0000256" key="1">
    <source>
        <dbReference type="ARBA" id="ARBA00004651"/>
    </source>
</evidence>
<feature type="transmembrane region" description="Helical" evidence="7">
    <location>
        <begin position="142"/>
        <end position="159"/>
    </location>
</feature>
<reference evidence="10" key="1">
    <citation type="submission" date="2014-06" db="EMBL/GenBank/DDBJ databases">
        <title>Key roles for freshwater Actinobacteria revealed by deep metagenomic sequencing.</title>
        <authorList>
            <person name="Ghai R."/>
            <person name="Mizuno C.M."/>
            <person name="Picazo A."/>
            <person name="Camacho A."/>
            <person name="Rodriguez-Valera F."/>
        </authorList>
    </citation>
    <scope>NUCLEOTIDE SEQUENCE</scope>
</reference>
<feature type="transmembrane region" description="Helical" evidence="7">
    <location>
        <begin position="335"/>
        <end position="354"/>
    </location>
</feature>
<reference evidence="8" key="2">
    <citation type="submission" date="2020-05" db="EMBL/GenBank/DDBJ databases">
        <authorList>
            <person name="Chiriac C."/>
            <person name="Salcher M."/>
            <person name="Ghai R."/>
            <person name="Kavagutti S V."/>
        </authorList>
    </citation>
    <scope>NUCLEOTIDE SEQUENCE</scope>
</reference>
<dbReference type="AlphaFoldDB" id="A0A094QP21"/>
<organism evidence="10">
    <name type="scientific">freshwater metagenome</name>
    <dbReference type="NCBI Taxonomy" id="449393"/>
    <lineage>
        <taxon>unclassified sequences</taxon>
        <taxon>metagenomes</taxon>
        <taxon>ecological metagenomes</taxon>
    </lineage>
</organism>
<dbReference type="GO" id="GO:0071555">
    <property type="term" value="P:cell wall organization"/>
    <property type="evidence" value="ECO:0007669"/>
    <property type="project" value="TreeGrafter"/>
</dbReference>
<dbReference type="GO" id="GO:0044038">
    <property type="term" value="P:cell wall macromolecule biosynthetic process"/>
    <property type="evidence" value="ECO:0007669"/>
    <property type="project" value="TreeGrafter"/>
</dbReference>
<feature type="transmembrane region" description="Helical" evidence="7">
    <location>
        <begin position="193"/>
        <end position="211"/>
    </location>
</feature>
<dbReference type="CDD" id="cd06853">
    <property type="entry name" value="GT_WecA_like"/>
    <property type="match status" value="1"/>
</dbReference>
<keyword evidence="5 7" id="KW-1133">Transmembrane helix</keyword>
<accession>A0A094QP21</accession>
<dbReference type="GO" id="GO:0009103">
    <property type="term" value="P:lipopolysaccharide biosynthetic process"/>
    <property type="evidence" value="ECO:0007669"/>
    <property type="project" value="TreeGrafter"/>
</dbReference>
<feature type="transmembrane region" description="Helical" evidence="7">
    <location>
        <begin position="165"/>
        <end position="186"/>
    </location>
</feature>
<dbReference type="Pfam" id="PF00953">
    <property type="entry name" value="Glycos_transf_4"/>
    <property type="match status" value="1"/>
</dbReference>
<dbReference type="PANTHER" id="PTHR22926">
    <property type="entry name" value="PHOSPHO-N-ACETYLMURAMOYL-PENTAPEPTIDE-TRANSFERASE"/>
    <property type="match status" value="1"/>
</dbReference>
<dbReference type="InterPro" id="IPR000715">
    <property type="entry name" value="Glycosyl_transferase_4"/>
</dbReference>
<dbReference type="PANTHER" id="PTHR22926:SF3">
    <property type="entry name" value="UNDECAPRENYL-PHOSPHATE ALPHA-N-ACETYLGLUCOSAMINYL 1-PHOSPHATE TRANSFERASE"/>
    <property type="match status" value="1"/>
</dbReference>
<evidence type="ECO:0000256" key="6">
    <source>
        <dbReference type="ARBA" id="ARBA00023136"/>
    </source>
</evidence>
<evidence type="ECO:0000256" key="7">
    <source>
        <dbReference type="SAM" id="Phobius"/>
    </source>
</evidence>
<proteinExistence type="predicted"/>
<comment type="subcellular location">
    <subcellularLocation>
        <location evidence="1">Cell membrane</location>
        <topology evidence="1">Multi-pass membrane protein</topology>
    </subcellularLocation>
</comment>
<keyword evidence="6 7" id="KW-0472">Membrane</keyword>
<dbReference type="EMBL" id="CAEZWD010000059">
    <property type="protein sequence ID" value="CAB4649412.1"/>
    <property type="molecule type" value="Genomic_DNA"/>
</dbReference>
<feature type="transmembrane region" description="Helical" evidence="7">
    <location>
        <begin position="108"/>
        <end position="130"/>
    </location>
</feature>
<evidence type="ECO:0000313" key="9">
    <source>
        <dbReference type="EMBL" id="CAB4649412.1"/>
    </source>
</evidence>
<dbReference type="GO" id="GO:0005886">
    <property type="term" value="C:plasma membrane"/>
    <property type="evidence" value="ECO:0007669"/>
    <property type="project" value="UniProtKB-SubCell"/>
</dbReference>
<evidence type="ECO:0000256" key="2">
    <source>
        <dbReference type="ARBA" id="ARBA00022475"/>
    </source>
</evidence>
<feature type="transmembrane region" description="Helical" evidence="7">
    <location>
        <begin position="258"/>
        <end position="281"/>
    </location>
</feature>
<name>A0A094QP21_9ZZZZ</name>
<evidence type="ECO:0000256" key="3">
    <source>
        <dbReference type="ARBA" id="ARBA00022679"/>
    </source>
</evidence>
<feature type="transmembrane region" description="Helical" evidence="7">
    <location>
        <begin position="80"/>
        <end position="96"/>
    </location>
</feature>
<gene>
    <name evidence="10" type="ORF">GM51_12820</name>
    <name evidence="9" type="ORF">UFOPK2171_00573</name>
    <name evidence="8" type="ORF">UFOPK2237_00143</name>
</gene>
<dbReference type="EMBL" id="CAEZWI010000008">
    <property type="protein sequence ID" value="CAB4644724.1"/>
    <property type="molecule type" value="Genomic_DNA"/>
</dbReference>
<keyword evidence="4 7" id="KW-0812">Transmembrane</keyword>
<evidence type="ECO:0000313" key="10">
    <source>
        <dbReference type="EMBL" id="KGA16346.1"/>
    </source>
</evidence>
<sequence length="365" mass="38564">MREYLLCLAAAAAVTYLLTPTARALAIRFGAMADVRDRDVHIFPTPRWGGLAMLAGLGVAIILASQLPLMSTIFNDRRQIYALIIGCLIIVALGVIDDKFGLDAPTKLVGQILAAGTMAMQGVTLVWLPIRGTFILDPTTSVLLTVLVVLVSINAVNMVDGLDGLAASIVLVGAGAFFAYSYFLSVANGYQRAALATLVSASLIGMCAGFLPHNWYRARVFMGDTGSMLIGLLMAASSIMLTGQVDPGGLSGGTLLPAFLPIVLPLSILAVPLLDLLLAVVRRTRKGRSPFAPDKEHLHHRLLKLGHGQERAVLIMTAFTGLLAFGAVSTAFVPVWVTGLGAGLGVVALASWVLNPPRTRTRART</sequence>
<protein>
    <submittedName>
        <fullName evidence="8">Unannotated protein</fullName>
    </submittedName>
</protein>
<feature type="transmembrane region" description="Helical" evidence="7">
    <location>
        <begin position="48"/>
        <end position="68"/>
    </location>
</feature>
<feature type="transmembrane region" description="Helical" evidence="7">
    <location>
        <begin position="311"/>
        <end position="329"/>
    </location>
</feature>
<keyword evidence="3" id="KW-0808">Transferase</keyword>
<dbReference type="GO" id="GO:0016780">
    <property type="term" value="F:phosphotransferase activity, for other substituted phosphate groups"/>
    <property type="evidence" value="ECO:0007669"/>
    <property type="project" value="InterPro"/>
</dbReference>
<keyword evidence="2" id="KW-1003">Cell membrane</keyword>
<evidence type="ECO:0000256" key="4">
    <source>
        <dbReference type="ARBA" id="ARBA00022692"/>
    </source>
</evidence>